<dbReference type="InterPro" id="IPR046341">
    <property type="entry name" value="SET_dom_sf"/>
</dbReference>
<keyword evidence="3" id="KW-0949">S-adenosyl-L-methionine</keyword>
<evidence type="ECO:0000256" key="1">
    <source>
        <dbReference type="ARBA" id="ARBA00022603"/>
    </source>
</evidence>
<keyword evidence="6" id="KW-0862">Zinc</keyword>
<feature type="domain" description="SET" evidence="8">
    <location>
        <begin position="44"/>
        <end position="161"/>
    </location>
</feature>
<dbReference type="SUPFAM" id="SSF82199">
    <property type="entry name" value="SET domain"/>
    <property type="match status" value="1"/>
</dbReference>
<evidence type="ECO:0000256" key="5">
    <source>
        <dbReference type="ARBA" id="ARBA00022771"/>
    </source>
</evidence>
<keyword evidence="2" id="KW-0808">Transferase</keyword>
<evidence type="ECO:0000259" key="9">
    <source>
        <dbReference type="PROSITE" id="PS50865"/>
    </source>
</evidence>
<dbReference type="Proteomes" id="UP000243217">
    <property type="component" value="Unassembled WGS sequence"/>
</dbReference>
<evidence type="ECO:0000313" key="10">
    <source>
        <dbReference type="EMBL" id="OQS07078.1"/>
    </source>
</evidence>
<evidence type="ECO:0000259" key="8">
    <source>
        <dbReference type="PROSITE" id="PS50280"/>
    </source>
</evidence>
<dbReference type="AlphaFoldDB" id="A0A1W0AA58"/>
<dbReference type="SMART" id="SM00317">
    <property type="entry name" value="SET"/>
    <property type="match status" value="1"/>
</dbReference>
<evidence type="ECO:0000256" key="6">
    <source>
        <dbReference type="ARBA" id="ARBA00022833"/>
    </source>
</evidence>
<proteinExistence type="predicted"/>
<dbReference type="PANTHER" id="PTHR46402:SF2">
    <property type="entry name" value="HISTONE-LYSINE N-TRIMETHYLTRANSFERASE SMYD5"/>
    <property type="match status" value="1"/>
</dbReference>
<comment type="caution">
    <text evidence="10">The sequence shown here is derived from an EMBL/GenBank/DDBJ whole genome shotgun (WGS) entry which is preliminary data.</text>
</comment>
<organism evidence="10 11">
    <name type="scientific">Thraustotheca clavata</name>
    <dbReference type="NCBI Taxonomy" id="74557"/>
    <lineage>
        <taxon>Eukaryota</taxon>
        <taxon>Sar</taxon>
        <taxon>Stramenopiles</taxon>
        <taxon>Oomycota</taxon>
        <taxon>Saprolegniomycetes</taxon>
        <taxon>Saprolegniales</taxon>
        <taxon>Achlyaceae</taxon>
        <taxon>Thraustotheca</taxon>
    </lineage>
</organism>
<keyword evidence="1" id="KW-0489">Methyltransferase</keyword>
<dbReference type="PANTHER" id="PTHR46402">
    <property type="entry name" value="SET AND MYND DOMAIN-CONTAINING PROTEIN 5"/>
    <property type="match status" value="1"/>
</dbReference>
<dbReference type="SUPFAM" id="SSF144232">
    <property type="entry name" value="HIT/MYND zinc finger-like"/>
    <property type="match status" value="1"/>
</dbReference>
<name>A0A1W0AA58_9STRA</name>
<dbReference type="Pfam" id="PF01753">
    <property type="entry name" value="zf-MYND"/>
    <property type="match status" value="1"/>
</dbReference>
<protein>
    <recommendedName>
        <fullName evidence="12">MYND-type domain-containing protein</fullName>
    </recommendedName>
</protein>
<dbReference type="GO" id="GO:0008270">
    <property type="term" value="F:zinc ion binding"/>
    <property type="evidence" value="ECO:0007669"/>
    <property type="project" value="UniProtKB-KW"/>
</dbReference>
<keyword evidence="4" id="KW-0479">Metal-binding</keyword>
<reference evidence="10 11" key="1">
    <citation type="journal article" date="2014" name="Genome Biol. Evol.">
        <title>The secreted proteins of Achlya hypogyna and Thraustotheca clavata identify the ancestral oomycete secretome and reveal gene acquisitions by horizontal gene transfer.</title>
        <authorList>
            <person name="Misner I."/>
            <person name="Blouin N."/>
            <person name="Leonard G."/>
            <person name="Richards T.A."/>
            <person name="Lane C.E."/>
        </authorList>
    </citation>
    <scope>NUCLEOTIDE SEQUENCE [LARGE SCALE GENOMIC DNA]</scope>
    <source>
        <strain evidence="10 11">ATCC 34112</strain>
    </source>
</reference>
<evidence type="ECO:0000256" key="7">
    <source>
        <dbReference type="PROSITE-ProRule" id="PRU00134"/>
    </source>
</evidence>
<dbReference type="GO" id="GO:0045814">
    <property type="term" value="P:negative regulation of gene expression, epigenetic"/>
    <property type="evidence" value="ECO:0007669"/>
    <property type="project" value="TreeGrafter"/>
</dbReference>
<dbReference type="OrthoDB" id="422362at2759"/>
<evidence type="ECO:0000313" key="11">
    <source>
        <dbReference type="Proteomes" id="UP000243217"/>
    </source>
</evidence>
<dbReference type="PROSITE" id="PS01360">
    <property type="entry name" value="ZF_MYND_1"/>
    <property type="match status" value="1"/>
</dbReference>
<dbReference type="GO" id="GO:0032259">
    <property type="term" value="P:methylation"/>
    <property type="evidence" value="ECO:0007669"/>
    <property type="project" value="UniProtKB-KW"/>
</dbReference>
<sequence>MASSSVPMCAACHRQSASLRLCGQCKLAYFCDSVCQRKIWKGHKPVCLAASNPCVDMKKTEFCGNGLFATRAFCRGELIVVEKAQFISKQELADKNALTQLGYELTPTNGHELLACNGPIMSLLNHACVPNARVKREAGLYRKLYARQDIAAGDEICTMYDSIRDDGDEECTTPEARIMKRLQLMTRFGLDCKCKDCILDKSLETLEID</sequence>
<dbReference type="InterPro" id="IPR002893">
    <property type="entry name" value="Znf_MYND"/>
</dbReference>
<keyword evidence="11" id="KW-1185">Reference proteome</keyword>
<dbReference type="Gene3D" id="6.10.140.2220">
    <property type="match status" value="1"/>
</dbReference>
<dbReference type="Pfam" id="PF00856">
    <property type="entry name" value="SET"/>
    <property type="match status" value="1"/>
</dbReference>
<dbReference type="GO" id="GO:0042799">
    <property type="term" value="F:histone H4K20 methyltransferase activity"/>
    <property type="evidence" value="ECO:0007669"/>
    <property type="project" value="TreeGrafter"/>
</dbReference>
<evidence type="ECO:0008006" key="12">
    <source>
        <dbReference type="Google" id="ProtNLM"/>
    </source>
</evidence>
<dbReference type="InterPro" id="IPR001214">
    <property type="entry name" value="SET_dom"/>
</dbReference>
<evidence type="ECO:0000256" key="4">
    <source>
        <dbReference type="ARBA" id="ARBA00022723"/>
    </source>
</evidence>
<dbReference type="PROSITE" id="PS50865">
    <property type="entry name" value="ZF_MYND_2"/>
    <property type="match status" value="1"/>
</dbReference>
<feature type="domain" description="MYND-type" evidence="9">
    <location>
        <begin position="9"/>
        <end position="47"/>
    </location>
</feature>
<evidence type="ECO:0000256" key="2">
    <source>
        <dbReference type="ARBA" id="ARBA00022679"/>
    </source>
</evidence>
<evidence type="ECO:0000256" key="3">
    <source>
        <dbReference type="ARBA" id="ARBA00022691"/>
    </source>
</evidence>
<dbReference type="PROSITE" id="PS50280">
    <property type="entry name" value="SET"/>
    <property type="match status" value="1"/>
</dbReference>
<dbReference type="CDD" id="cd20071">
    <property type="entry name" value="SET_SMYD"/>
    <property type="match status" value="1"/>
</dbReference>
<accession>A0A1W0AA58</accession>
<dbReference type="Gene3D" id="2.170.270.10">
    <property type="entry name" value="SET domain"/>
    <property type="match status" value="1"/>
</dbReference>
<keyword evidence="5 7" id="KW-0863">Zinc-finger</keyword>
<dbReference type="STRING" id="74557.A0A1W0AA58"/>
<gene>
    <name evidence="10" type="ORF">THRCLA_00908</name>
</gene>
<dbReference type="EMBL" id="JNBS01000279">
    <property type="protein sequence ID" value="OQS07078.1"/>
    <property type="molecule type" value="Genomic_DNA"/>
</dbReference>